<accession>A0ABM8NHR2</accession>
<feature type="chain" id="PRO_5045940129" description="Secreted protein" evidence="1">
    <location>
        <begin position="43"/>
        <end position="150"/>
    </location>
</feature>
<protein>
    <recommendedName>
        <fullName evidence="4">Secreted protein</fullName>
    </recommendedName>
</protein>
<keyword evidence="1" id="KW-0732">Signal</keyword>
<comment type="caution">
    <text evidence="2">The sequence shown here is derived from an EMBL/GenBank/DDBJ whole genome shotgun (WGS) entry which is preliminary data.</text>
</comment>
<dbReference type="EMBL" id="CAJHCQ010000004">
    <property type="protein sequence ID" value="CAD6526311.1"/>
    <property type="molecule type" value="Genomic_DNA"/>
</dbReference>
<evidence type="ECO:0000256" key="1">
    <source>
        <dbReference type="SAM" id="SignalP"/>
    </source>
</evidence>
<keyword evidence="3" id="KW-1185">Reference proteome</keyword>
<dbReference type="Proteomes" id="UP000656319">
    <property type="component" value="Unassembled WGS sequence"/>
</dbReference>
<proteinExistence type="predicted"/>
<organism evidence="2 3">
    <name type="scientific">Paraburkholderia hiiakae</name>
    <dbReference type="NCBI Taxonomy" id="1081782"/>
    <lineage>
        <taxon>Bacteria</taxon>
        <taxon>Pseudomonadati</taxon>
        <taxon>Pseudomonadota</taxon>
        <taxon>Betaproteobacteria</taxon>
        <taxon>Burkholderiales</taxon>
        <taxon>Burkholderiaceae</taxon>
        <taxon>Paraburkholderia</taxon>
    </lineage>
</organism>
<evidence type="ECO:0008006" key="4">
    <source>
        <dbReference type="Google" id="ProtNLM"/>
    </source>
</evidence>
<sequence>MRFARFGMTESELTRLRVKTTLTLALASCLGVALLATQPAHGADPAPDAAPPCGRLVGVNAAGGFALRSGEPVDFVSAGQATHGVLLVFSDGPVFRAYWQPQGSEEKYALANAGPDGVRLVSTPPQGTPTTGAQPGVATQPLQVLSCPKL</sequence>
<feature type="signal peptide" evidence="1">
    <location>
        <begin position="1"/>
        <end position="42"/>
    </location>
</feature>
<evidence type="ECO:0000313" key="2">
    <source>
        <dbReference type="EMBL" id="CAD6526311.1"/>
    </source>
</evidence>
<name>A0ABM8NHR2_9BURK</name>
<gene>
    <name evidence="2" type="ORF">LMG27952_01912</name>
</gene>
<reference evidence="2 3" key="1">
    <citation type="submission" date="2020-10" db="EMBL/GenBank/DDBJ databases">
        <authorList>
            <person name="Peeters C."/>
        </authorList>
    </citation>
    <scope>NUCLEOTIDE SEQUENCE [LARGE SCALE GENOMIC DNA]</scope>
    <source>
        <strain evidence="2 3">LMG 27952</strain>
    </source>
</reference>
<evidence type="ECO:0000313" key="3">
    <source>
        <dbReference type="Proteomes" id="UP000656319"/>
    </source>
</evidence>